<comment type="caution">
    <text evidence="1">The sequence shown here is derived from an EMBL/GenBank/DDBJ whole genome shotgun (WGS) entry which is preliminary data.</text>
</comment>
<reference evidence="1 2" key="1">
    <citation type="submission" date="2019-03" db="EMBL/GenBank/DDBJ databases">
        <title>First draft genome of Liparis tanakae, snailfish: a comprehensive survey of snailfish specific genes.</title>
        <authorList>
            <person name="Kim W."/>
            <person name="Song I."/>
            <person name="Jeong J.-H."/>
            <person name="Kim D."/>
            <person name="Kim S."/>
            <person name="Ryu S."/>
            <person name="Song J.Y."/>
            <person name="Lee S.K."/>
        </authorList>
    </citation>
    <scope>NUCLEOTIDE SEQUENCE [LARGE SCALE GENOMIC DNA]</scope>
    <source>
        <tissue evidence="1">Muscle</tissue>
    </source>
</reference>
<accession>A0A4Z2H0Y8</accession>
<dbReference type="EMBL" id="SRLO01000356">
    <property type="protein sequence ID" value="TNN59429.1"/>
    <property type="molecule type" value="Genomic_DNA"/>
</dbReference>
<evidence type="ECO:0000313" key="2">
    <source>
        <dbReference type="Proteomes" id="UP000314294"/>
    </source>
</evidence>
<dbReference type="Proteomes" id="UP000314294">
    <property type="component" value="Unassembled WGS sequence"/>
</dbReference>
<evidence type="ECO:0000313" key="1">
    <source>
        <dbReference type="EMBL" id="TNN59429.1"/>
    </source>
</evidence>
<proteinExistence type="predicted"/>
<gene>
    <name evidence="1" type="ORF">EYF80_030344</name>
</gene>
<sequence length="121" mass="13236">MPEGQSLRKPLYHCLSSASLNSVLLVRSSRTSGASLLLCFPMMLHLSLGVALTWSASDWRVQKPKNYKFKKGKRSHNATGVQSSIGGVLYLVAVTVSSHQADEAVPLSLILREIEGERGER</sequence>
<keyword evidence="2" id="KW-1185">Reference proteome</keyword>
<dbReference type="AlphaFoldDB" id="A0A4Z2H0Y8"/>
<name>A0A4Z2H0Y8_9TELE</name>
<protein>
    <submittedName>
        <fullName evidence="1">Uncharacterized protein</fullName>
    </submittedName>
</protein>
<organism evidence="1 2">
    <name type="scientific">Liparis tanakae</name>
    <name type="common">Tanaka's snailfish</name>
    <dbReference type="NCBI Taxonomy" id="230148"/>
    <lineage>
        <taxon>Eukaryota</taxon>
        <taxon>Metazoa</taxon>
        <taxon>Chordata</taxon>
        <taxon>Craniata</taxon>
        <taxon>Vertebrata</taxon>
        <taxon>Euteleostomi</taxon>
        <taxon>Actinopterygii</taxon>
        <taxon>Neopterygii</taxon>
        <taxon>Teleostei</taxon>
        <taxon>Neoteleostei</taxon>
        <taxon>Acanthomorphata</taxon>
        <taxon>Eupercaria</taxon>
        <taxon>Perciformes</taxon>
        <taxon>Cottioidei</taxon>
        <taxon>Cottales</taxon>
        <taxon>Liparidae</taxon>
        <taxon>Liparis</taxon>
    </lineage>
</organism>